<organism evidence="1 2">
    <name type="scientific">Paenibacillus campinasensis</name>
    <dbReference type="NCBI Taxonomy" id="66347"/>
    <lineage>
        <taxon>Bacteria</taxon>
        <taxon>Bacillati</taxon>
        <taxon>Bacillota</taxon>
        <taxon>Bacilli</taxon>
        <taxon>Bacillales</taxon>
        <taxon>Paenibacillaceae</taxon>
        <taxon>Paenibacillus</taxon>
    </lineage>
</organism>
<evidence type="ECO:0000313" key="2">
    <source>
        <dbReference type="Proteomes" id="UP000435177"/>
    </source>
</evidence>
<evidence type="ECO:0000313" key="1">
    <source>
        <dbReference type="EMBL" id="MUG67891.1"/>
    </source>
</evidence>
<protein>
    <submittedName>
        <fullName evidence="1">Uncharacterized protein</fullName>
    </submittedName>
</protein>
<keyword evidence="2" id="KW-1185">Reference proteome</keyword>
<comment type="caution">
    <text evidence="1">The sequence shown here is derived from an EMBL/GenBank/DDBJ whole genome shotgun (WGS) entry which is preliminary data.</text>
</comment>
<gene>
    <name evidence="1" type="ORF">GNP94_18040</name>
</gene>
<dbReference type="RefSeq" id="WP_330164028.1">
    <property type="nucleotide sequence ID" value="NZ_WOAA01000019.1"/>
</dbReference>
<accession>A0ABW9T8F4</accession>
<dbReference type="Proteomes" id="UP000435177">
    <property type="component" value="Unassembled WGS sequence"/>
</dbReference>
<proteinExistence type="predicted"/>
<name>A0ABW9T8F4_9BACL</name>
<reference evidence="1 2" key="1">
    <citation type="submission" date="2019-11" db="EMBL/GenBank/DDBJ databases">
        <title>Draft genome sequences of five Paenibacillus species of dairy origin.</title>
        <authorList>
            <person name="Olajide A.M."/>
            <person name="Chen S."/>
            <person name="Lapointe G."/>
        </authorList>
    </citation>
    <scope>NUCLEOTIDE SEQUENCE [LARGE SCALE GENOMIC DNA]</scope>
    <source>
        <strain evidence="1 2">3CS1</strain>
    </source>
</reference>
<dbReference type="EMBL" id="WOAA01000019">
    <property type="protein sequence ID" value="MUG67891.1"/>
    <property type="molecule type" value="Genomic_DNA"/>
</dbReference>
<sequence>MDALRSDLNSDFTWSTNRVAAGGVTQIFLLVEWRGGIQGPSRHKGMKSHQIAEHVQLDLQLEEPIQLTNVYGGILDSRMGQHITVSIGPLSDNGSKQVVLELLAGPYRSGIYPVITAGWSYRDRDTLQVTNFPSYTLQLQFSNHTDLRSRKPDERVEKALRLLQNPLILDEAEQLFKQGDLEAGESMLRRRADEMMLCALRADDEDYLKEAETLYRLSTLYFGTFSPIDTYKRKIE</sequence>